<dbReference type="Gene3D" id="3.30.70.870">
    <property type="entry name" value="Elongation Factor G (Translational Gtpase), domain 3"/>
    <property type="match status" value="1"/>
</dbReference>
<dbReference type="InterPro" id="IPR041095">
    <property type="entry name" value="EFG_II"/>
</dbReference>
<feature type="non-terminal residue" evidence="6">
    <location>
        <position position="1"/>
    </location>
</feature>
<keyword evidence="1" id="KW-0547">Nucleotide-binding</keyword>
<proteinExistence type="predicted"/>
<dbReference type="InterPro" id="IPR014721">
    <property type="entry name" value="Ribsml_uS5_D2-typ_fold_subgr"/>
</dbReference>
<feature type="non-terminal residue" evidence="6">
    <location>
        <position position="256"/>
    </location>
</feature>
<dbReference type="SMART" id="SM00889">
    <property type="entry name" value="EFG_IV"/>
    <property type="match status" value="1"/>
</dbReference>
<keyword evidence="4" id="KW-0342">GTP-binding</keyword>
<evidence type="ECO:0000256" key="4">
    <source>
        <dbReference type="ARBA" id="ARBA00023134"/>
    </source>
</evidence>
<dbReference type="Pfam" id="PF14492">
    <property type="entry name" value="EFG_III"/>
    <property type="match status" value="1"/>
</dbReference>
<reference evidence="6" key="1">
    <citation type="submission" date="2018-05" db="EMBL/GenBank/DDBJ databases">
        <authorList>
            <person name="Lanie J.A."/>
            <person name="Ng W.-L."/>
            <person name="Kazmierczak K.M."/>
            <person name="Andrzejewski T.M."/>
            <person name="Davidsen T.M."/>
            <person name="Wayne K.J."/>
            <person name="Tettelin H."/>
            <person name="Glass J.I."/>
            <person name="Rusch D."/>
            <person name="Podicherti R."/>
            <person name="Tsui H.-C.T."/>
            <person name="Winkler M.E."/>
        </authorList>
    </citation>
    <scope>NUCLEOTIDE SEQUENCE</scope>
</reference>
<feature type="domain" description="Translation elongation factor EFG/EF2" evidence="5">
    <location>
        <begin position="141"/>
        <end position="256"/>
    </location>
</feature>
<dbReference type="GO" id="GO:0003746">
    <property type="term" value="F:translation elongation factor activity"/>
    <property type="evidence" value="ECO:0007669"/>
    <property type="project" value="UniProtKB-KW"/>
</dbReference>
<dbReference type="InterPro" id="IPR035647">
    <property type="entry name" value="EFG_III/V"/>
</dbReference>
<dbReference type="InterPro" id="IPR005517">
    <property type="entry name" value="Transl_elong_EFG/EF2_IV"/>
</dbReference>
<accession>A0A382ZNA2</accession>
<dbReference type="EMBL" id="UINC01185312">
    <property type="protein sequence ID" value="SVD96954.1"/>
    <property type="molecule type" value="Genomic_DNA"/>
</dbReference>
<dbReference type="Pfam" id="PF03764">
    <property type="entry name" value="EFG_IV"/>
    <property type="match status" value="1"/>
</dbReference>
<dbReference type="CDD" id="cd16262">
    <property type="entry name" value="EFG_III"/>
    <property type="match status" value="1"/>
</dbReference>
<gene>
    <name evidence="6" type="ORF">METZ01_LOCUS449808</name>
</gene>
<dbReference type="PANTHER" id="PTHR43261">
    <property type="entry name" value="TRANSLATION ELONGATION FACTOR G-RELATED"/>
    <property type="match status" value="1"/>
</dbReference>
<dbReference type="SUPFAM" id="SSF54211">
    <property type="entry name" value="Ribosomal protein S5 domain 2-like"/>
    <property type="match status" value="1"/>
</dbReference>
<dbReference type="InterPro" id="IPR009000">
    <property type="entry name" value="Transl_B-barrel_sf"/>
</dbReference>
<dbReference type="Gene3D" id="3.30.230.10">
    <property type="match status" value="1"/>
</dbReference>
<evidence type="ECO:0000313" key="6">
    <source>
        <dbReference type="EMBL" id="SVD96954.1"/>
    </source>
</evidence>
<organism evidence="6">
    <name type="scientific">marine metagenome</name>
    <dbReference type="NCBI Taxonomy" id="408172"/>
    <lineage>
        <taxon>unclassified sequences</taxon>
        <taxon>metagenomes</taxon>
        <taxon>ecological metagenomes</taxon>
    </lineage>
</organism>
<dbReference type="GO" id="GO:0032790">
    <property type="term" value="P:ribosome disassembly"/>
    <property type="evidence" value="ECO:0007669"/>
    <property type="project" value="TreeGrafter"/>
</dbReference>
<name>A0A382ZNA2_9ZZZZ</name>
<dbReference type="Gene3D" id="2.40.30.10">
    <property type="entry name" value="Translation factors"/>
    <property type="match status" value="1"/>
</dbReference>
<dbReference type="CDD" id="cd01434">
    <property type="entry name" value="EFG_mtEFG1_IV"/>
    <property type="match status" value="1"/>
</dbReference>
<dbReference type="InterPro" id="IPR020568">
    <property type="entry name" value="Ribosomal_Su5_D2-typ_SF"/>
</dbReference>
<dbReference type="SUPFAM" id="SSF50447">
    <property type="entry name" value="Translation proteins"/>
    <property type="match status" value="1"/>
</dbReference>
<dbReference type="Pfam" id="PF03144">
    <property type="entry name" value="GTP_EFTU_D2"/>
    <property type="match status" value="1"/>
</dbReference>
<keyword evidence="2" id="KW-0251">Elongation factor</keyword>
<dbReference type="InterPro" id="IPR047872">
    <property type="entry name" value="EFG_IV"/>
</dbReference>
<dbReference type="InterPro" id="IPR009022">
    <property type="entry name" value="EFG_III"/>
</dbReference>
<sequence length="256" mass="28081">DTIYNPRTRRKERVNRIMMIQADKREEVETVYAGDIAALVGVRNITTGDTLCTPDLDVCLEPPTFPEPVISMAIEPETKADQEKMSEGLQRLAEEDPTFRCYTHEETGQLLIAGMGELHLEIICDRLRREFGVTATSGAPQIAYRETITAAAEGVGRFVKQSGGRGQYGHAVITLEPNKEEGILIENKIVGGVIPKEYIPAVTAGIEETIRSGVLAGYEMINLKVQIVDGSYHEVDSNELAFKMAGIFALKAAVAK</sequence>
<evidence type="ECO:0000256" key="2">
    <source>
        <dbReference type="ARBA" id="ARBA00022768"/>
    </source>
</evidence>
<dbReference type="SUPFAM" id="SSF54980">
    <property type="entry name" value="EF-G C-terminal domain-like"/>
    <property type="match status" value="1"/>
</dbReference>
<protein>
    <recommendedName>
        <fullName evidence="5">Translation elongation factor EFG/EF2 domain-containing protein</fullName>
    </recommendedName>
</protein>
<evidence type="ECO:0000256" key="1">
    <source>
        <dbReference type="ARBA" id="ARBA00022741"/>
    </source>
</evidence>
<dbReference type="AlphaFoldDB" id="A0A382ZNA2"/>
<dbReference type="PANTHER" id="PTHR43261:SF1">
    <property type="entry name" value="RIBOSOME-RELEASING FACTOR 2, MITOCHONDRIAL"/>
    <property type="match status" value="1"/>
</dbReference>
<dbReference type="GO" id="GO:0005525">
    <property type="term" value="F:GTP binding"/>
    <property type="evidence" value="ECO:0007669"/>
    <property type="project" value="UniProtKB-KW"/>
</dbReference>
<dbReference type="FunFam" id="3.30.70.870:FF:000001">
    <property type="entry name" value="Elongation factor G"/>
    <property type="match status" value="1"/>
</dbReference>
<evidence type="ECO:0000256" key="3">
    <source>
        <dbReference type="ARBA" id="ARBA00022917"/>
    </source>
</evidence>
<evidence type="ECO:0000259" key="5">
    <source>
        <dbReference type="SMART" id="SM00889"/>
    </source>
</evidence>
<dbReference type="InterPro" id="IPR004161">
    <property type="entry name" value="EFTu-like_2"/>
</dbReference>
<keyword evidence="3" id="KW-0648">Protein biosynthesis</keyword>